<name>A0A6C0IHD5_9ZZZZ</name>
<evidence type="ECO:0000313" key="1">
    <source>
        <dbReference type="EMBL" id="QHT92554.1"/>
    </source>
</evidence>
<protein>
    <submittedName>
        <fullName evidence="1">Uncharacterized protein</fullName>
    </submittedName>
</protein>
<dbReference type="AlphaFoldDB" id="A0A6C0IHD5"/>
<reference evidence="1" key="1">
    <citation type="journal article" date="2020" name="Nature">
        <title>Giant virus diversity and host interactions through global metagenomics.</title>
        <authorList>
            <person name="Schulz F."/>
            <person name="Roux S."/>
            <person name="Paez-Espino D."/>
            <person name="Jungbluth S."/>
            <person name="Walsh D.A."/>
            <person name="Denef V.J."/>
            <person name="McMahon K.D."/>
            <person name="Konstantinidis K.T."/>
            <person name="Eloe-Fadrosh E.A."/>
            <person name="Kyrpides N.C."/>
            <person name="Woyke T."/>
        </authorList>
    </citation>
    <scope>NUCLEOTIDE SEQUENCE</scope>
    <source>
        <strain evidence="1">GVMAG-M-3300023184-88</strain>
    </source>
</reference>
<dbReference type="EMBL" id="MN740190">
    <property type="protein sequence ID" value="QHT92554.1"/>
    <property type="molecule type" value="Genomic_DNA"/>
</dbReference>
<accession>A0A6C0IHD5</accession>
<sequence>MYRPVPTQSLTQPQPSVKAALFSEKNYNTLQTVLVQDFQQRNQSTLNDQQMARLSKTLEHYLAQVYEKQGDKSLVILNKEVLGACAKDFSQYLQRKEITKQTNSVKTVMDDGLFQETSQRYERLTQERNEVKALPSSVPDFRISLSEDGPPAAEMFERAKKQRELEALRSSQQSLELIKADAGLQSRITADSSFRSLQDSQNRNTELALVQRSQASQLAQITSNQDTSLAILPDRRELLMGAVGSFDGLMPREPASGEAMRVNWPIPSAKDLGQANANPTIVNPVISMPDKSVLPQANLIREDPVVSYREVENNLFIYSADRDWLRNNKENRYNFTVNFDPAANGQSFGPTLASQQKFKNIVRIELVKAIMPGESLNVTVYRTRTSQTTDTSYQDNILNLPYITLRVAELETNNYGTDNFLDRSFGILQYDANWVSDKTKQLTCGRGFLSMIPKFLKCQKEYYPTPLSTLQKMTIDLRRPNGELISSSPDTFDIGGIIAPQINSVQGTTFPFTNVINFTNTILTYNVMLPATNGSPANFYINTTKYFSKFDVCAGDRIQISGYTYSEEVLNDATYGQSLRAFCNWINQPEGHIVLDFAHSVSTDITTPQVDIADGFNEVGYGNFMVIQARYADPTTGTVLLNPFGTDFGATLNAFGVNLQSPVRMINMNKQLNLVFRIITREMDALPQLRPNNNY</sequence>
<organism evidence="1">
    <name type="scientific">viral metagenome</name>
    <dbReference type="NCBI Taxonomy" id="1070528"/>
    <lineage>
        <taxon>unclassified sequences</taxon>
        <taxon>metagenomes</taxon>
        <taxon>organismal metagenomes</taxon>
    </lineage>
</organism>
<proteinExistence type="predicted"/>